<dbReference type="Proteomes" id="UP001152562">
    <property type="component" value="Unassembled WGS sequence"/>
</dbReference>
<gene>
    <name evidence="2" type="ORF">PIBRA_LOCUS1483</name>
</gene>
<keyword evidence="1" id="KW-0812">Transmembrane</keyword>
<proteinExistence type="predicted"/>
<accession>A0A9P0X302</accession>
<dbReference type="EMBL" id="CALOZG010000002">
    <property type="protein sequence ID" value="CAH3952632.1"/>
    <property type="molecule type" value="Genomic_DNA"/>
</dbReference>
<feature type="transmembrane region" description="Helical" evidence="1">
    <location>
        <begin position="256"/>
        <end position="279"/>
    </location>
</feature>
<evidence type="ECO:0000313" key="2">
    <source>
        <dbReference type="EMBL" id="CAH3952632.1"/>
    </source>
</evidence>
<comment type="caution">
    <text evidence="2">The sequence shown here is derived from an EMBL/GenBank/DDBJ whole genome shotgun (WGS) entry which is preliminary data.</text>
</comment>
<reference evidence="2" key="1">
    <citation type="submission" date="2022-05" db="EMBL/GenBank/DDBJ databases">
        <authorList>
            <person name="Okamura Y."/>
        </authorList>
    </citation>
    <scope>NUCLEOTIDE SEQUENCE</scope>
</reference>
<organism evidence="2 3">
    <name type="scientific">Pieris brassicae</name>
    <name type="common">White butterfly</name>
    <name type="synonym">Large white butterfly</name>
    <dbReference type="NCBI Taxonomy" id="7116"/>
    <lineage>
        <taxon>Eukaryota</taxon>
        <taxon>Metazoa</taxon>
        <taxon>Ecdysozoa</taxon>
        <taxon>Arthropoda</taxon>
        <taxon>Hexapoda</taxon>
        <taxon>Insecta</taxon>
        <taxon>Pterygota</taxon>
        <taxon>Neoptera</taxon>
        <taxon>Endopterygota</taxon>
        <taxon>Lepidoptera</taxon>
        <taxon>Glossata</taxon>
        <taxon>Ditrysia</taxon>
        <taxon>Papilionoidea</taxon>
        <taxon>Pieridae</taxon>
        <taxon>Pierinae</taxon>
        <taxon>Pieris</taxon>
    </lineage>
</organism>
<dbReference type="AlphaFoldDB" id="A0A9P0X302"/>
<name>A0A9P0X302_PIEBR</name>
<evidence type="ECO:0000313" key="3">
    <source>
        <dbReference type="Proteomes" id="UP001152562"/>
    </source>
</evidence>
<keyword evidence="1" id="KW-0472">Membrane</keyword>
<keyword evidence="1" id="KW-1133">Transmembrane helix</keyword>
<evidence type="ECO:0000256" key="1">
    <source>
        <dbReference type="SAM" id="Phobius"/>
    </source>
</evidence>
<keyword evidence="3" id="KW-1185">Reference proteome</keyword>
<protein>
    <submittedName>
        <fullName evidence="2">Uncharacterized protein</fullName>
    </submittedName>
</protein>
<sequence>MLFLFQHSSIVNQDNLRQGEAKHNLSQAILVAKFNSRICGFLTQNASALRFLQVTKTGHHHALVMTLHWWMHWFWVTTLLFIIASTGRTTAAPQSEELLHITTDLQTERYERQPRAMYFTKTPQLQQPENVTQKELKVSTPVNITATTETIQWTPVNATDNVTLESVASINTTIATDNVTEAQNTTFTKRRNLTRPESGRAVFMKDDIPIEGLSESRIVTEKPLSLETAFVQTKIPANIESSRRVIDPDGGMDTGAIAGISFAALALAGLAGSTAFILYRRRYLNQPQTLNDKCSNPDSSGYLDDSTIRDNSEEMYSLDNDSFLNSLEAMTIQNYWTDTVKHTKL</sequence>